<sequence>MPVELSDEKLSDLLATGKDWGRTKTSVPGVFVVKLPGSRTSPSRLAVEINPVDATGNPTKRRGLFLRSAGELELFRGILSEERLLKLFEMVDAVNPKVESKGREAGEGVIEI</sequence>
<accession>A0A0M0BLN3</accession>
<protein>
    <submittedName>
        <fullName evidence="1">Uncharacterized protein</fullName>
    </submittedName>
</protein>
<dbReference type="AlphaFoldDB" id="A0A0M0BLN3"/>
<dbReference type="EMBL" id="LFWZ01000068">
    <property type="protein sequence ID" value="KON29329.1"/>
    <property type="molecule type" value="Genomic_DNA"/>
</dbReference>
<organism evidence="1 2">
    <name type="scientific">miscellaneous Crenarchaeota group-15 archaeon DG-45</name>
    <dbReference type="NCBI Taxonomy" id="1685127"/>
    <lineage>
        <taxon>Archaea</taxon>
        <taxon>Candidatus Bathyarchaeota</taxon>
        <taxon>MCG-15</taxon>
    </lineage>
</organism>
<dbReference type="Proteomes" id="UP000037210">
    <property type="component" value="Unassembled WGS sequence"/>
</dbReference>
<evidence type="ECO:0000313" key="2">
    <source>
        <dbReference type="Proteomes" id="UP000037210"/>
    </source>
</evidence>
<name>A0A0M0BLN3_9ARCH</name>
<evidence type="ECO:0000313" key="1">
    <source>
        <dbReference type="EMBL" id="KON29329.1"/>
    </source>
</evidence>
<comment type="caution">
    <text evidence="1">The sequence shown here is derived from an EMBL/GenBank/DDBJ whole genome shotgun (WGS) entry which is preliminary data.</text>
</comment>
<reference evidence="1 2" key="1">
    <citation type="submission" date="2015-06" db="EMBL/GenBank/DDBJ databases">
        <title>New insights into the roles of widespread benthic archaea in carbon and nitrogen cycling.</title>
        <authorList>
            <person name="Lazar C.S."/>
            <person name="Baker B.J."/>
            <person name="Seitz K.W."/>
            <person name="Hyde A.S."/>
            <person name="Dick G.J."/>
            <person name="Hinrichs K.-U."/>
            <person name="Teske A.P."/>
        </authorList>
    </citation>
    <scope>NUCLEOTIDE SEQUENCE [LARGE SCALE GENOMIC DNA]</scope>
    <source>
        <strain evidence="1">DG-45</strain>
    </source>
</reference>
<gene>
    <name evidence="1" type="ORF">AC482_06780</name>
</gene>
<proteinExistence type="predicted"/>